<dbReference type="PANTHER" id="PTHR34512">
    <property type="entry name" value="CELL SURFACE PROTEIN"/>
    <property type="match status" value="1"/>
</dbReference>
<feature type="domain" description="Pyrrolo-quinoline quinone repeat" evidence="2">
    <location>
        <begin position="413"/>
        <end position="579"/>
    </location>
</feature>
<reference evidence="3" key="2">
    <citation type="journal article" date="2021" name="PeerJ">
        <title>Extensive microbial diversity within the chicken gut microbiome revealed by metagenomics and culture.</title>
        <authorList>
            <person name="Gilroy R."/>
            <person name="Ravi A."/>
            <person name="Getino M."/>
            <person name="Pursley I."/>
            <person name="Horton D.L."/>
            <person name="Alikhan N.F."/>
            <person name="Baker D."/>
            <person name="Gharbi K."/>
            <person name="Hall N."/>
            <person name="Watson M."/>
            <person name="Adriaenssens E.M."/>
            <person name="Foster-Nyarko E."/>
            <person name="Jarju S."/>
            <person name="Secka A."/>
            <person name="Antonio M."/>
            <person name="Oren A."/>
            <person name="Chaudhuri R.R."/>
            <person name="La Ragione R."/>
            <person name="Hildebrand F."/>
            <person name="Pallen M.J."/>
        </authorList>
    </citation>
    <scope>NUCLEOTIDE SEQUENCE</scope>
    <source>
        <strain evidence="3">ChiGjej1B1-24693</strain>
    </source>
</reference>
<dbReference type="InterPro" id="IPR002372">
    <property type="entry name" value="PQQ_rpt_dom"/>
</dbReference>
<protein>
    <submittedName>
        <fullName evidence="3">PQQ-binding-like beta-propeller repeat protein</fullName>
    </submittedName>
</protein>
<evidence type="ECO:0000259" key="2">
    <source>
        <dbReference type="Pfam" id="PF13360"/>
    </source>
</evidence>
<dbReference type="InterPro" id="IPR018391">
    <property type="entry name" value="PQQ_b-propeller_rpt"/>
</dbReference>
<dbReference type="EMBL" id="DVLP01000419">
    <property type="protein sequence ID" value="HIT76796.1"/>
    <property type="molecule type" value="Genomic_DNA"/>
</dbReference>
<reference evidence="3" key="1">
    <citation type="submission" date="2020-10" db="EMBL/GenBank/DDBJ databases">
        <authorList>
            <person name="Gilroy R."/>
        </authorList>
    </citation>
    <scope>NUCLEOTIDE SEQUENCE</scope>
    <source>
        <strain evidence="3">ChiGjej1B1-24693</strain>
    </source>
</reference>
<feature type="region of interest" description="Disordered" evidence="1">
    <location>
        <begin position="255"/>
        <end position="296"/>
    </location>
</feature>
<dbReference type="Proteomes" id="UP000886842">
    <property type="component" value="Unassembled WGS sequence"/>
</dbReference>
<dbReference type="InterPro" id="IPR015943">
    <property type="entry name" value="WD40/YVTN_repeat-like_dom_sf"/>
</dbReference>
<organism evidence="3 4">
    <name type="scientific">Candidatus Avipropionibacterium avicola</name>
    <dbReference type="NCBI Taxonomy" id="2840701"/>
    <lineage>
        <taxon>Bacteria</taxon>
        <taxon>Bacillati</taxon>
        <taxon>Actinomycetota</taxon>
        <taxon>Actinomycetes</taxon>
        <taxon>Propionibacteriales</taxon>
        <taxon>Propionibacteriaceae</taxon>
        <taxon>Propionibacteriaceae incertae sedis</taxon>
        <taxon>Candidatus Avipropionibacterium</taxon>
    </lineage>
</organism>
<comment type="caution">
    <text evidence="3">The sequence shown here is derived from an EMBL/GenBank/DDBJ whole genome shotgun (WGS) entry which is preliminary data.</text>
</comment>
<sequence>MSTRRRRRATQQWAPFPVQDWTRYARSSTAWRRSRRTPRLALVVTLAVVLLASGALVVADLPARSGGPTATAPHPYLPPDGSTVDAEVDPDSDDADVLPAALGSAVFATPGATQSVPAAVGTVLLGATGMRLDRPVWRQTLALADHDEYELWTAVGDLRLLAVSHPSPRGFTGGVLVLPEQARADQTWRSSGDLVVPPGAGTKEGLRWRAEFTSRADPDPDCLLVTGELLVEGRSTTELGYRWCRGRGPLEQRMVDDQGSSRTVRVVSGRDPAPVPTAHRSGQPTPATQWQGSSRSAVSVVPEVGTETMTGSPGRAIGETTAGRTVIGTDLADVLVLDPDGEHLVLRHRLYAGGWPVAVGVFGDLVVVSTGRRQLVGFDSATGRQVWRHRLPDVTTSRLWRIDDRTAALGLVNGEVWALDLVTGERRWQHAALDSGAVPVATAPGIVLSVTRTGEVVALEADTGQVRWSRQPPATVVDAVQIANARAWVFTDEGLFVHDLATGEVVGRRRALIGTVVVALDRATVLVQPGVSLEAVDETGARQWQLDLGCDPVIAHEAVLLCWHGDRVSAIDADGRVVAEQQVVEHLPGQLVATAVTGGVAWRANRTGVGTGAAWEVFTWRR</sequence>
<dbReference type="Gene3D" id="2.130.10.10">
    <property type="entry name" value="YVTN repeat-like/Quinoprotein amine dehydrogenase"/>
    <property type="match status" value="1"/>
</dbReference>
<evidence type="ECO:0000313" key="4">
    <source>
        <dbReference type="Proteomes" id="UP000886842"/>
    </source>
</evidence>
<dbReference type="SUPFAM" id="SSF50998">
    <property type="entry name" value="Quinoprotein alcohol dehydrogenase-like"/>
    <property type="match status" value="1"/>
</dbReference>
<dbReference type="SMART" id="SM00564">
    <property type="entry name" value="PQQ"/>
    <property type="match status" value="4"/>
</dbReference>
<dbReference type="PANTHER" id="PTHR34512:SF30">
    <property type="entry name" value="OUTER MEMBRANE PROTEIN ASSEMBLY FACTOR BAMB"/>
    <property type="match status" value="1"/>
</dbReference>
<gene>
    <name evidence="3" type="ORF">IAA98_14550</name>
</gene>
<evidence type="ECO:0000313" key="3">
    <source>
        <dbReference type="EMBL" id="HIT76796.1"/>
    </source>
</evidence>
<name>A0A9D1GZQ6_9ACTN</name>
<dbReference type="Pfam" id="PF13360">
    <property type="entry name" value="PQQ_2"/>
    <property type="match status" value="1"/>
</dbReference>
<evidence type="ECO:0000256" key="1">
    <source>
        <dbReference type="SAM" id="MobiDB-lite"/>
    </source>
</evidence>
<accession>A0A9D1GZQ6</accession>
<dbReference type="AlphaFoldDB" id="A0A9D1GZQ6"/>
<proteinExistence type="predicted"/>
<dbReference type="InterPro" id="IPR011047">
    <property type="entry name" value="Quinoprotein_ADH-like_sf"/>
</dbReference>
<feature type="compositionally biased region" description="Polar residues" evidence="1">
    <location>
        <begin position="280"/>
        <end position="296"/>
    </location>
</feature>